<gene>
    <name evidence="1" type="ORF">L195_g039195</name>
</gene>
<dbReference type="Proteomes" id="UP000236291">
    <property type="component" value="Unassembled WGS sequence"/>
</dbReference>
<evidence type="ECO:0000313" key="1">
    <source>
        <dbReference type="EMBL" id="PNX83157.1"/>
    </source>
</evidence>
<proteinExistence type="predicted"/>
<sequence length="266" mass="30294">MDLYSELPPDHLWVNALPICSGMDLPLPSRTGNQVVKLIPGLATWSFDRFPCKFLSMRGRNRFSEPPGGRETLCQIGRLKSSKNHTQRDCGKACRCAVPLAGEIFLKARWIQPVPLVIHPAIGLIFPFRNLLHLNEVVRTATIDKNAHGGAWPAIDPEKLGDNRGGNIAIRFIHLQNHVLAIRTFVLPREFIVASKAQPLFPSQLHFCCRQFFHRWQRLSCRRRKERRQCRADLVDVSEEEDELDGEVRIDEEGTIGFVRATELCN</sequence>
<comment type="caution">
    <text evidence="1">The sequence shown here is derived from an EMBL/GenBank/DDBJ whole genome shotgun (WGS) entry which is preliminary data.</text>
</comment>
<organism evidence="1 2">
    <name type="scientific">Trifolium pratense</name>
    <name type="common">Red clover</name>
    <dbReference type="NCBI Taxonomy" id="57577"/>
    <lineage>
        <taxon>Eukaryota</taxon>
        <taxon>Viridiplantae</taxon>
        <taxon>Streptophyta</taxon>
        <taxon>Embryophyta</taxon>
        <taxon>Tracheophyta</taxon>
        <taxon>Spermatophyta</taxon>
        <taxon>Magnoliopsida</taxon>
        <taxon>eudicotyledons</taxon>
        <taxon>Gunneridae</taxon>
        <taxon>Pentapetalae</taxon>
        <taxon>rosids</taxon>
        <taxon>fabids</taxon>
        <taxon>Fabales</taxon>
        <taxon>Fabaceae</taxon>
        <taxon>Papilionoideae</taxon>
        <taxon>50 kb inversion clade</taxon>
        <taxon>NPAAA clade</taxon>
        <taxon>Hologalegina</taxon>
        <taxon>IRL clade</taxon>
        <taxon>Trifolieae</taxon>
        <taxon>Trifolium</taxon>
    </lineage>
</organism>
<reference evidence="1 2" key="1">
    <citation type="journal article" date="2014" name="Am. J. Bot.">
        <title>Genome assembly and annotation for red clover (Trifolium pratense; Fabaceae).</title>
        <authorList>
            <person name="Istvanek J."/>
            <person name="Jaros M."/>
            <person name="Krenek A."/>
            <person name="Repkova J."/>
        </authorList>
    </citation>
    <scope>NUCLEOTIDE SEQUENCE [LARGE SCALE GENOMIC DNA]</scope>
    <source>
        <strain evidence="2">cv. Tatra</strain>
        <tissue evidence="1">Young leaves</tissue>
    </source>
</reference>
<dbReference type="AlphaFoldDB" id="A0A2K3LX97"/>
<accession>A0A2K3LX97</accession>
<reference evidence="1 2" key="2">
    <citation type="journal article" date="2017" name="Front. Plant Sci.">
        <title>Gene Classification and Mining of Molecular Markers Useful in Red Clover (Trifolium pratense) Breeding.</title>
        <authorList>
            <person name="Istvanek J."/>
            <person name="Dluhosova J."/>
            <person name="Dluhos P."/>
            <person name="Patkova L."/>
            <person name="Nedelnik J."/>
            <person name="Repkova J."/>
        </authorList>
    </citation>
    <scope>NUCLEOTIDE SEQUENCE [LARGE SCALE GENOMIC DNA]</scope>
    <source>
        <strain evidence="2">cv. Tatra</strain>
        <tissue evidence="1">Young leaves</tissue>
    </source>
</reference>
<name>A0A2K3LX97_TRIPR</name>
<feature type="non-terminal residue" evidence="1">
    <location>
        <position position="266"/>
    </location>
</feature>
<dbReference type="EMBL" id="ASHM01043491">
    <property type="protein sequence ID" value="PNX83157.1"/>
    <property type="molecule type" value="Genomic_DNA"/>
</dbReference>
<protein>
    <submittedName>
        <fullName evidence="1">Uncharacterized protein</fullName>
    </submittedName>
</protein>
<evidence type="ECO:0000313" key="2">
    <source>
        <dbReference type="Proteomes" id="UP000236291"/>
    </source>
</evidence>